<dbReference type="InterPro" id="IPR004843">
    <property type="entry name" value="Calcineurin-like_PHP"/>
</dbReference>
<name>A0ABV5KLL7_9BACL</name>
<keyword evidence="1" id="KW-1133">Transmembrane helix</keyword>
<evidence type="ECO:0000256" key="1">
    <source>
        <dbReference type="SAM" id="Phobius"/>
    </source>
</evidence>
<feature type="domain" description="Calcineurin-like phosphoesterase" evidence="2">
    <location>
        <begin position="147"/>
        <end position="309"/>
    </location>
</feature>
<evidence type="ECO:0000313" key="3">
    <source>
        <dbReference type="EMBL" id="MFB9326114.1"/>
    </source>
</evidence>
<dbReference type="SUPFAM" id="SSF56300">
    <property type="entry name" value="Metallo-dependent phosphatases"/>
    <property type="match status" value="1"/>
</dbReference>
<dbReference type="Proteomes" id="UP001589747">
    <property type="component" value="Unassembled WGS sequence"/>
</dbReference>
<dbReference type="InterPro" id="IPR051158">
    <property type="entry name" value="Metallophosphoesterase_sf"/>
</dbReference>
<organism evidence="3 4">
    <name type="scientific">Paenibacillus aurantiacus</name>
    <dbReference type="NCBI Taxonomy" id="1936118"/>
    <lineage>
        <taxon>Bacteria</taxon>
        <taxon>Bacillati</taxon>
        <taxon>Bacillota</taxon>
        <taxon>Bacilli</taxon>
        <taxon>Bacillales</taxon>
        <taxon>Paenibacillaceae</taxon>
        <taxon>Paenibacillus</taxon>
    </lineage>
</organism>
<dbReference type="Pfam" id="PF00149">
    <property type="entry name" value="Metallophos"/>
    <property type="match status" value="1"/>
</dbReference>
<dbReference type="EMBL" id="JBHMDO010000017">
    <property type="protein sequence ID" value="MFB9326114.1"/>
    <property type="molecule type" value="Genomic_DNA"/>
</dbReference>
<feature type="transmembrane region" description="Helical" evidence="1">
    <location>
        <begin position="37"/>
        <end position="57"/>
    </location>
</feature>
<dbReference type="CDD" id="cd07385">
    <property type="entry name" value="MPP_YkuE_C"/>
    <property type="match status" value="1"/>
</dbReference>
<reference evidence="3 4" key="1">
    <citation type="submission" date="2024-09" db="EMBL/GenBank/DDBJ databases">
        <authorList>
            <person name="Sun Q."/>
            <person name="Mori K."/>
        </authorList>
    </citation>
    <scope>NUCLEOTIDE SEQUENCE [LARGE SCALE GENOMIC DNA]</scope>
    <source>
        <strain evidence="3 4">TISTR 2452</strain>
    </source>
</reference>
<dbReference type="PANTHER" id="PTHR31302:SF0">
    <property type="entry name" value="TRANSMEMBRANE PROTEIN WITH METALLOPHOSPHOESTERASE DOMAIN"/>
    <property type="match status" value="1"/>
</dbReference>
<feature type="transmembrane region" description="Helical" evidence="1">
    <location>
        <begin position="6"/>
        <end position="25"/>
    </location>
</feature>
<evidence type="ECO:0000259" key="2">
    <source>
        <dbReference type="Pfam" id="PF00149"/>
    </source>
</evidence>
<accession>A0ABV5KLL7</accession>
<dbReference type="Gene3D" id="3.60.21.10">
    <property type="match status" value="1"/>
</dbReference>
<sequence length="366" mass="40698">MFIIIGLVAMLLYGGLVYYIGWRGYRWMRPGASTRRFKLLYGAVVALAASSLIVGRISEARILGIIGAYWMAVFYLLLLLVPLAHLTVIVLRLTRLPRRGTQVWAGFITLTLMLALLGYGSFNAYSPVVRTYDIRMERGASTLAKLHIAMAADTHFGLLSGKDHARRLVEEMNALEPDLVLLPGDMFDDDIQPFIDQKIGDVLAGLKAPYGVYATLGNHDKHDGTMEELIGTLEASGIRVLYDETAVVEGQLTLVGRKDRSDHERKPLAELMEGVDKTKPVILLEHQPYELDIAQQTGVGLMVSGHTHRGQVFPGNLITDAIYENDWGYVKKEQLQSIVTSGFGFWGPPIRIGTRSEVVNIRVQFE</sequence>
<comment type="caution">
    <text evidence="3">The sequence shown here is derived from an EMBL/GenBank/DDBJ whole genome shotgun (WGS) entry which is preliminary data.</text>
</comment>
<feature type="transmembrane region" description="Helical" evidence="1">
    <location>
        <begin position="69"/>
        <end position="91"/>
    </location>
</feature>
<dbReference type="InterPro" id="IPR029052">
    <property type="entry name" value="Metallo-depent_PP-like"/>
</dbReference>
<proteinExistence type="predicted"/>
<dbReference type="RefSeq" id="WP_377493100.1">
    <property type="nucleotide sequence ID" value="NZ_JBHMDO010000017.1"/>
</dbReference>
<dbReference type="PANTHER" id="PTHR31302">
    <property type="entry name" value="TRANSMEMBRANE PROTEIN WITH METALLOPHOSPHOESTERASE DOMAIN-RELATED"/>
    <property type="match status" value="1"/>
</dbReference>
<protein>
    <submittedName>
        <fullName evidence="3">Metallophosphoesterase</fullName>
    </submittedName>
</protein>
<keyword evidence="1" id="KW-0472">Membrane</keyword>
<gene>
    <name evidence="3" type="ORF">ACFFSY_09345</name>
</gene>
<evidence type="ECO:0000313" key="4">
    <source>
        <dbReference type="Proteomes" id="UP001589747"/>
    </source>
</evidence>
<keyword evidence="4" id="KW-1185">Reference proteome</keyword>
<keyword evidence="1" id="KW-0812">Transmembrane</keyword>
<feature type="transmembrane region" description="Helical" evidence="1">
    <location>
        <begin position="103"/>
        <end position="122"/>
    </location>
</feature>